<keyword evidence="3" id="KW-1185">Reference proteome</keyword>
<organism evidence="2 3">
    <name type="scientific">Marinobacter panjinensis</name>
    <dbReference type="NCBI Taxonomy" id="2576384"/>
    <lineage>
        <taxon>Bacteria</taxon>
        <taxon>Pseudomonadati</taxon>
        <taxon>Pseudomonadota</taxon>
        <taxon>Gammaproteobacteria</taxon>
        <taxon>Pseudomonadales</taxon>
        <taxon>Marinobacteraceae</taxon>
        <taxon>Marinobacter</taxon>
    </lineage>
</organism>
<dbReference type="OrthoDB" id="6369153at2"/>
<name>A0A4U6QTM2_9GAMM</name>
<reference evidence="2 3" key="1">
    <citation type="submission" date="2019-05" db="EMBL/GenBank/DDBJ databases">
        <title>Marinobacter panjinensis sp. nov., a moderately halophilic bacterium isolated from sea tidal flat environment.</title>
        <authorList>
            <person name="Yang W."/>
            <person name="An M."/>
            <person name="He W."/>
            <person name="Luo X."/>
            <person name="Zhu L."/>
            <person name="Chen G."/>
            <person name="Zhang Y."/>
            <person name="Wang Y."/>
        </authorList>
    </citation>
    <scope>NUCLEOTIDE SEQUENCE [LARGE SCALE GENOMIC DNA]</scope>
    <source>
        <strain evidence="2 3">PJ-16</strain>
    </source>
</reference>
<dbReference type="EMBL" id="SZYH01000002">
    <property type="protein sequence ID" value="TKV64173.1"/>
    <property type="molecule type" value="Genomic_DNA"/>
</dbReference>
<dbReference type="RefSeq" id="WP_137437538.1">
    <property type="nucleotide sequence ID" value="NZ_JANRHC010000003.1"/>
</dbReference>
<dbReference type="Proteomes" id="UP000308488">
    <property type="component" value="Unassembled WGS sequence"/>
</dbReference>
<keyword evidence="1" id="KW-1133">Transmembrane helix</keyword>
<feature type="transmembrane region" description="Helical" evidence="1">
    <location>
        <begin position="12"/>
        <end position="33"/>
    </location>
</feature>
<keyword evidence="1" id="KW-0812">Transmembrane</keyword>
<comment type="caution">
    <text evidence="2">The sequence shown here is derived from an EMBL/GenBank/DDBJ whole genome shotgun (WGS) entry which is preliminary data.</text>
</comment>
<sequence length="156" mass="16863">MSSRIDLPISPSRPVGILCALPWLLLTALVALLASDHGLALLLLITLTSAGAINQYRRNGLLSGPNAVVGLKVENQQLYARLGEGEDVAVLPYGESRVSAGFTILKLRRTGTISGTYPVVLVALTPRLCNTSPEAFRQLRVWLRLGQQPLNVQETH</sequence>
<keyword evidence="1" id="KW-0472">Membrane</keyword>
<evidence type="ECO:0000313" key="2">
    <source>
        <dbReference type="EMBL" id="TKV64173.1"/>
    </source>
</evidence>
<accession>A0A4U6QTM2</accession>
<dbReference type="AlphaFoldDB" id="A0A4U6QTM2"/>
<evidence type="ECO:0008006" key="4">
    <source>
        <dbReference type="Google" id="ProtNLM"/>
    </source>
</evidence>
<gene>
    <name evidence="2" type="ORF">FDP08_17295</name>
</gene>
<proteinExistence type="predicted"/>
<protein>
    <recommendedName>
        <fullName evidence="4">Toxin CptA</fullName>
    </recommendedName>
</protein>
<evidence type="ECO:0000256" key="1">
    <source>
        <dbReference type="SAM" id="Phobius"/>
    </source>
</evidence>
<evidence type="ECO:0000313" key="3">
    <source>
        <dbReference type="Proteomes" id="UP000308488"/>
    </source>
</evidence>